<dbReference type="PANTHER" id="PTHR10032:SF271">
    <property type="entry name" value="RH12261P-RELATED"/>
    <property type="match status" value="1"/>
</dbReference>
<evidence type="ECO:0000256" key="2">
    <source>
        <dbReference type="ARBA" id="ARBA00006991"/>
    </source>
</evidence>
<keyword evidence="5 8" id="KW-0863">Zinc-finger</keyword>
<reference evidence="11 12" key="1">
    <citation type="submission" date="2024-02" db="EMBL/GenBank/DDBJ databases">
        <title>Chromosome-scale genome assembly of the rough periwinkle Littorina saxatilis.</title>
        <authorList>
            <person name="De Jode A."/>
            <person name="Faria R."/>
            <person name="Formenti G."/>
            <person name="Sims Y."/>
            <person name="Smith T.P."/>
            <person name="Tracey A."/>
            <person name="Wood J.M.D."/>
            <person name="Zagrodzka Z.B."/>
            <person name="Johannesson K."/>
            <person name="Butlin R.K."/>
            <person name="Leder E.H."/>
        </authorList>
    </citation>
    <scope>NUCLEOTIDE SEQUENCE [LARGE SCALE GENOMIC DNA]</scope>
    <source>
        <strain evidence="11">Snail1</strain>
        <tissue evidence="11">Muscle</tissue>
    </source>
</reference>
<dbReference type="PROSITE" id="PS00028">
    <property type="entry name" value="ZINC_FINGER_C2H2_1"/>
    <property type="match status" value="2"/>
</dbReference>
<feature type="domain" description="C2H2-type" evidence="10">
    <location>
        <begin position="319"/>
        <end position="347"/>
    </location>
</feature>
<dbReference type="GO" id="GO:0008270">
    <property type="term" value="F:zinc ion binding"/>
    <property type="evidence" value="ECO:0007669"/>
    <property type="project" value="UniProtKB-KW"/>
</dbReference>
<dbReference type="FunFam" id="3.30.160.60:FF:000452">
    <property type="entry name" value="Transcription factor Ovo-like 2"/>
    <property type="match status" value="1"/>
</dbReference>
<dbReference type="FunFam" id="3.30.160.60:FF:001250">
    <property type="entry name" value="putative transcription factor ovo-like protein 3"/>
    <property type="match status" value="1"/>
</dbReference>
<dbReference type="InterPro" id="IPR036236">
    <property type="entry name" value="Znf_C2H2_sf"/>
</dbReference>
<dbReference type="GO" id="GO:0005634">
    <property type="term" value="C:nucleus"/>
    <property type="evidence" value="ECO:0007669"/>
    <property type="project" value="UniProtKB-SubCell"/>
</dbReference>
<name>A0AAN9G755_9CAEN</name>
<dbReference type="GO" id="GO:0009913">
    <property type="term" value="P:epidermal cell differentiation"/>
    <property type="evidence" value="ECO:0007669"/>
    <property type="project" value="TreeGrafter"/>
</dbReference>
<dbReference type="GO" id="GO:0051241">
    <property type="term" value="P:negative regulation of multicellular organismal process"/>
    <property type="evidence" value="ECO:0007669"/>
    <property type="project" value="UniProtKB-ARBA"/>
</dbReference>
<dbReference type="PANTHER" id="PTHR10032">
    <property type="entry name" value="ZINC FINGER PROTEIN WITH KRAB AND SCAN DOMAINS"/>
    <property type="match status" value="1"/>
</dbReference>
<feature type="region of interest" description="Disordered" evidence="9">
    <location>
        <begin position="400"/>
        <end position="443"/>
    </location>
</feature>
<evidence type="ECO:0000256" key="6">
    <source>
        <dbReference type="ARBA" id="ARBA00022833"/>
    </source>
</evidence>
<dbReference type="AlphaFoldDB" id="A0AAN9G755"/>
<keyword evidence="3" id="KW-0479">Metal-binding</keyword>
<organism evidence="11 12">
    <name type="scientific">Littorina saxatilis</name>
    <dbReference type="NCBI Taxonomy" id="31220"/>
    <lineage>
        <taxon>Eukaryota</taxon>
        <taxon>Metazoa</taxon>
        <taxon>Spiralia</taxon>
        <taxon>Lophotrochozoa</taxon>
        <taxon>Mollusca</taxon>
        <taxon>Gastropoda</taxon>
        <taxon>Caenogastropoda</taxon>
        <taxon>Littorinimorpha</taxon>
        <taxon>Littorinoidea</taxon>
        <taxon>Littorinidae</taxon>
        <taxon>Littorina</taxon>
    </lineage>
</organism>
<evidence type="ECO:0000259" key="10">
    <source>
        <dbReference type="PROSITE" id="PS50157"/>
    </source>
</evidence>
<feature type="compositionally biased region" description="Acidic residues" evidence="9">
    <location>
        <begin position="402"/>
        <end position="415"/>
    </location>
</feature>
<sequence>MNPSPAAATSTVLSTSKDSFNKFPSPSKEFCVATSSASLAYDSMPKLTRTAIVPTSLPFLHGPYVGLSQAQATLLTKERISFPPNSLPLSLSPRGALYPSPIYSRSAHFFGLPPTIVRPIPTSGLPWPLHPVPLRVPFALRPDFGVRSPEEIPSPPGSALPDMPTSPLMGVRSPGLDVVRGLSEGCLGGVDVNNNSGICMGDGEDDDGSKRSQGFKVFLESAKISVEMINDGNGLKNPLLSAEKTRLPLDNGPLSFMTLDAFPACPVCGMKCDTPRLLQRHVRSHKEIKRYLCAWCGKGFNDTFDLKRHTRTHTGVRPYKCEACGKAFTQRCSLESHSRKIHGQALPFTFNERRAKLYVCEECGHSTSNIESHFRHLRAQHPGHPALGRPHHDRRQYKFCGEDGEMEEGEEEEEGGEGRRMEEGEEEEGGSWGQFQNETAVTR</sequence>
<feature type="domain" description="C2H2-type" evidence="10">
    <location>
        <begin position="291"/>
        <end position="318"/>
    </location>
</feature>
<dbReference type="EMBL" id="JBAMIC010000013">
    <property type="protein sequence ID" value="KAK7097771.1"/>
    <property type="molecule type" value="Genomic_DNA"/>
</dbReference>
<dbReference type="Gene3D" id="3.30.160.60">
    <property type="entry name" value="Classic Zinc Finger"/>
    <property type="match status" value="2"/>
</dbReference>
<accession>A0AAN9G755</accession>
<dbReference type="InterPro" id="IPR027756">
    <property type="entry name" value="Ovo-like"/>
</dbReference>
<keyword evidence="6" id="KW-0862">Zinc</keyword>
<dbReference type="InterPro" id="IPR013087">
    <property type="entry name" value="Znf_C2H2_type"/>
</dbReference>
<comment type="similarity">
    <text evidence="2">Belongs to the krueppel C2H2-type zinc-finger protein family.</text>
</comment>
<evidence type="ECO:0000256" key="9">
    <source>
        <dbReference type="SAM" id="MobiDB-lite"/>
    </source>
</evidence>
<dbReference type="PROSITE" id="PS50157">
    <property type="entry name" value="ZINC_FINGER_C2H2_2"/>
    <property type="match status" value="3"/>
</dbReference>
<dbReference type="GO" id="GO:0009968">
    <property type="term" value="P:negative regulation of signal transduction"/>
    <property type="evidence" value="ECO:0007669"/>
    <property type="project" value="UniProtKB-ARBA"/>
</dbReference>
<evidence type="ECO:0000313" key="12">
    <source>
        <dbReference type="Proteomes" id="UP001374579"/>
    </source>
</evidence>
<evidence type="ECO:0000256" key="1">
    <source>
        <dbReference type="ARBA" id="ARBA00004123"/>
    </source>
</evidence>
<keyword evidence="4" id="KW-0677">Repeat</keyword>
<feature type="domain" description="C2H2-type" evidence="10">
    <location>
        <begin position="358"/>
        <end position="386"/>
    </location>
</feature>
<evidence type="ECO:0000256" key="8">
    <source>
        <dbReference type="PROSITE-ProRule" id="PRU00042"/>
    </source>
</evidence>
<dbReference type="GO" id="GO:0045892">
    <property type="term" value="P:negative regulation of DNA-templated transcription"/>
    <property type="evidence" value="ECO:0007669"/>
    <property type="project" value="UniProtKB-ARBA"/>
</dbReference>
<proteinExistence type="inferred from homology"/>
<feature type="region of interest" description="Disordered" evidence="9">
    <location>
        <begin position="1"/>
        <end position="25"/>
    </location>
</feature>
<comment type="caution">
    <text evidence="11">The sequence shown here is derived from an EMBL/GenBank/DDBJ whole genome shotgun (WGS) entry which is preliminary data.</text>
</comment>
<keyword evidence="12" id="KW-1185">Reference proteome</keyword>
<feature type="compositionally biased region" description="Polar residues" evidence="9">
    <location>
        <begin position="1"/>
        <end position="24"/>
    </location>
</feature>
<dbReference type="SMART" id="SM00355">
    <property type="entry name" value="ZnF_C2H2"/>
    <property type="match status" value="4"/>
</dbReference>
<gene>
    <name evidence="11" type="ORF">V1264_004702</name>
</gene>
<dbReference type="GO" id="GO:0000981">
    <property type="term" value="F:DNA-binding transcription factor activity, RNA polymerase II-specific"/>
    <property type="evidence" value="ECO:0007669"/>
    <property type="project" value="TreeGrafter"/>
</dbReference>
<evidence type="ECO:0000256" key="7">
    <source>
        <dbReference type="ARBA" id="ARBA00023242"/>
    </source>
</evidence>
<evidence type="ECO:0000256" key="4">
    <source>
        <dbReference type="ARBA" id="ARBA00022737"/>
    </source>
</evidence>
<evidence type="ECO:0000256" key="3">
    <source>
        <dbReference type="ARBA" id="ARBA00022723"/>
    </source>
</evidence>
<protein>
    <recommendedName>
        <fullName evidence="10">C2H2-type domain-containing protein</fullName>
    </recommendedName>
</protein>
<dbReference type="GO" id="GO:0000978">
    <property type="term" value="F:RNA polymerase II cis-regulatory region sequence-specific DNA binding"/>
    <property type="evidence" value="ECO:0007669"/>
    <property type="project" value="TreeGrafter"/>
</dbReference>
<evidence type="ECO:0000256" key="5">
    <source>
        <dbReference type="ARBA" id="ARBA00022771"/>
    </source>
</evidence>
<dbReference type="Proteomes" id="UP001374579">
    <property type="component" value="Unassembled WGS sequence"/>
</dbReference>
<dbReference type="Pfam" id="PF00096">
    <property type="entry name" value="zf-C2H2"/>
    <property type="match status" value="3"/>
</dbReference>
<evidence type="ECO:0000313" key="11">
    <source>
        <dbReference type="EMBL" id="KAK7097771.1"/>
    </source>
</evidence>
<dbReference type="GO" id="GO:0010837">
    <property type="term" value="P:regulation of keratinocyte proliferation"/>
    <property type="evidence" value="ECO:0007669"/>
    <property type="project" value="UniProtKB-ARBA"/>
</dbReference>
<dbReference type="GO" id="GO:0045596">
    <property type="term" value="P:negative regulation of cell differentiation"/>
    <property type="evidence" value="ECO:0007669"/>
    <property type="project" value="UniProtKB-ARBA"/>
</dbReference>
<dbReference type="SUPFAM" id="SSF57667">
    <property type="entry name" value="beta-beta-alpha zinc fingers"/>
    <property type="match status" value="1"/>
</dbReference>
<feature type="compositionally biased region" description="Polar residues" evidence="9">
    <location>
        <begin position="433"/>
        <end position="443"/>
    </location>
</feature>
<comment type="subcellular location">
    <subcellularLocation>
        <location evidence="1">Nucleus</location>
    </subcellularLocation>
</comment>
<keyword evidence="7" id="KW-0539">Nucleus</keyword>